<feature type="transmembrane region" description="Helical" evidence="1">
    <location>
        <begin position="152"/>
        <end position="171"/>
    </location>
</feature>
<feature type="transmembrane region" description="Helical" evidence="1">
    <location>
        <begin position="88"/>
        <end position="107"/>
    </location>
</feature>
<dbReference type="InterPro" id="IPR002656">
    <property type="entry name" value="Acyl_transf_3_dom"/>
</dbReference>
<feature type="transmembrane region" description="Helical" evidence="1">
    <location>
        <begin position="300"/>
        <end position="323"/>
    </location>
</feature>
<keyword evidence="4" id="KW-1185">Reference proteome</keyword>
<gene>
    <name evidence="3" type="ORF">MuYL_3638</name>
</gene>
<evidence type="ECO:0000256" key="1">
    <source>
        <dbReference type="SAM" id="Phobius"/>
    </source>
</evidence>
<evidence type="ECO:0000259" key="2">
    <source>
        <dbReference type="Pfam" id="PF01757"/>
    </source>
</evidence>
<evidence type="ECO:0000313" key="3">
    <source>
        <dbReference type="EMBL" id="ASU35523.1"/>
    </source>
</evidence>
<dbReference type="RefSeq" id="WP_094571691.1">
    <property type="nucleotide sequence ID" value="NZ_CP022743.1"/>
</dbReference>
<feature type="transmembrane region" description="Helical" evidence="1">
    <location>
        <begin position="215"/>
        <end position="234"/>
    </location>
</feature>
<organism evidence="3 4">
    <name type="scientific">Mucilaginibacter xinganensis</name>
    <dbReference type="NCBI Taxonomy" id="1234841"/>
    <lineage>
        <taxon>Bacteria</taxon>
        <taxon>Pseudomonadati</taxon>
        <taxon>Bacteroidota</taxon>
        <taxon>Sphingobacteriia</taxon>
        <taxon>Sphingobacteriales</taxon>
        <taxon>Sphingobacteriaceae</taxon>
        <taxon>Mucilaginibacter</taxon>
    </lineage>
</organism>
<proteinExistence type="predicted"/>
<feature type="transmembrane region" description="Helical" evidence="1">
    <location>
        <begin position="335"/>
        <end position="358"/>
    </location>
</feature>
<feature type="transmembrane region" description="Helical" evidence="1">
    <location>
        <begin position="119"/>
        <end position="137"/>
    </location>
</feature>
<keyword evidence="1" id="KW-0472">Membrane</keyword>
<dbReference type="InterPro" id="IPR050879">
    <property type="entry name" value="Acyltransferase_3"/>
</dbReference>
<dbReference type="EMBL" id="CP022743">
    <property type="protein sequence ID" value="ASU35523.1"/>
    <property type="molecule type" value="Genomic_DNA"/>
</dbReference>
<sequence length="375" mass="42430">MTKTPAYLESKSHYEILDGLRGVAALIVVAFHVLETYSGNRFNQIINHGYLAVDFFFLLSGFVVAYAYDDRWGKMTQWDFYKRRLIRLQPMVIVGTIIGAALFYFQASPVFPIIGTTPLWQLLLVMLVGFTMLPLPVSMDIRGWQEMHPLDGPAWSLFFEYIANILYALFIRKFSQKVLAIFVILSALLLIQYLVMGPQGDVIGGWSLNAPQLHIGFARLLYPFFAGVLLCRMGKLIHIKGAFAVCSLLIAIVLAIPRIGGSEHLWMNGVYESFAIIVVFPLIVAIGAGGKITSRFATKVCTFFGSISYPLYITHYPLIYLYTGWVVKNKVPFGYGIWFGLLLFVTSIAIAYASLKLYDEPVREWLRKRFLVKRA</sequence>
<feature type="domain" description="Acyltransferase 3" evidence="2">
    <location>
        <begin position="16"/>
        <end position="353"/>
    </location>
</feature>
<feature type="transmembrane region" description="Helical" evidence="1">
    <location>
        <begin position="265"/>
        <end position="288"/>
    </location>
</feature>
<keyword evidence="3" id="KW-0012">Acyltransferase</keyword>
<feature type="transmembrane region" description="Helical" evidence="1">
    <location>
        <begin position="241"/>
        <end position="259"/>
    </location>
</feature>
<dbReference type="Pfam" id="PF01757">
    <property type="entry name" value="Acyl_transf_3"/>
    <property type="match status" value="1"/>
</dbReference>
<dbReference type="AlphaFoldDB" id="A0A223P077"/>
<name>A0A223P077_9SPHI</name>
<evidence type="ECO:0000313" key="4">
    <source>
        <dbReference type="Proteomes" id="UP000215002"/>
    </source>
</evidence>
<dbReference type="OrthoDB" id="9796461at2"/>
<protein>
    <submittedName>
        <fullName evidence="3">Acyltransferase</fullName>
    </submittedName>
</protein>
<feature type="transmembrane region" description="Helical" evidence="1">
    <location>
        <begin position="49"/>
        <end position="68"/>
    </location>
</feature>
<keyword evidence="1" id="KW-1133">Transmembrane helix</keyword>
<dbReference type="Proteomes" id="UP000215002">
    <property type="component" value="Chromosome"/>
</dbReference>
<dbReference type="PANTHER" id="PTHR23028">
    <property type="entry name" value="ACETYLTRANSFERASE"/>
    <property type="match status" value="1"/>
</dbReference>
<dbReference type="PANTHER" id="PTHR23028:SF134">
    <property type="entry name" value="PUTATIVE (AFU_ORTHOLOGUE AFUA_4G08520)-RELATED"/>
    <property type="match status" value="1"/>
</dbReference>
<reference evidence="3 4" key="1">
    <citation type="submission" date="2017-08" db="EMBL/GenBank/DDBJ databases">
        <title>Complete genome sequence of Mucilaginibacter sp. strain BJC16-A31.</title>
        <authorList>
            <consortium name="Henan University of Science and Technology"/>
            <person name="You X."/>
        </authorList>
    </citation>
    <scope>NUCLEOTIDE SEQUENCE [LARGE SCALE GENOMIC DNA]</scope>
    <source>
        <strain evidence="3 4">BJC16-A31</strain>
    </source>
</reference>
<accession>A0A223P077</accession>
<dbReference type="KEGG" id="muc:MuYL_3638"/>
<keyword evidence="1" id="KW-0812">Transmembrane</keyword>
<keyword evidence="3" id="KW-0808">Transferase</keyword>
<feature type="transmembrane region" description="Helical" evidence="1">
    <location>
        <begin position="178"/>
        <end position="195"/>
    </location>
</feature>
<dbReference type="GO" id="GO:0016747">
    <property type="term" value="F:acyltransferase activity, transferring groups other than amino-acyl groups"/>
    <property type="evidence" value="ECO:0007669"/>
    <property type="project" value="InterPro"/>
</dbReference>
<feature type="transmembrane region" description="Helical" evidence="1">
    <location>
        <begin position="20"/>
        <end position="37"/>
    </location>
</feature>